<keyword evidence="6 11" id="KW-0418">Kinase</keyword>
<evidence type="ECO:0000313" key="12">
    <source>
        <dbReference type="Proteomes" id="UP001652394"/>
    </source>
</evidence>
<proteinExistence type="predicted"/>
<sequence length="595" mass="68381">MGKFREKCTVKFMNQSLQVKLVSLLIVLIVVLEAVSLMLFGRVMSDNYKKQIAASKAETLLQITANMDGSLYDIVEEMIFIKESLKSADGSKEVRNPETRYLNRDIVYRGYFNEMISRGNNYELVDSMMVLTEDESHFFSVNAAKNIDSKDILDTIWHDFEPHGPCTWTGILDGAYYSSNYRKEIISILMPVNGTGMDRSLLIVNLSAEQVKQYMERLGSGSERLFLDLGQGTVHVGKEMDQWTENDEAKRILKNKDGISEGRKYVILKEELGANDWKLYMICPREEMQVGVFTISTSLLLLILAAGCMIVIIGYFIVSSITRPLNKMTSIIIRNGENPQFPERFPVRYQDEVGVMAKAYNNMMDKIQCLMENIAEEQQQNKRNYLKLLQLQIKPHFLYNSLEATRFLVEMQDKNAVEMIDAIGRFYKLSLSGVEDIVSLSEEKEHLSCYMKILKLRYSSKYDYEIDIPEELEKYAIVKFSLQPLVENAIYHGVKMSREKGIIRIFAREENGKIQIHIWDNGAGIKKEKLKEIQEELKRCDGSAKREHIGIVNVDQRIRMFFAEGGISIDSEEGVFTDVTVRIPAKKYSREGKHV</sequence>
<accession>A0ABT2TB10</accession>
<evidence type="ECO:0000256" key="8">
    <source>
        <dbReference type="SAM" id="Phobius"/>
    </source>
</evidence>
<keyword evidence="5" id="KW-0808">Transferase</keyword>
<comment type="caution">
    <text evidence="11">The sequence shown here is derived from an EMBL/GenBank/DDBJ whole genome shotgun (WGS) entry which is preliminary data.</text>
</comment>
<dbReference type="Pfam" id="PF02518">
    <property type="entry name" value="HATPase_c"/>
    <property type="match status" value="1"/>
</dbReference>
<dbReference type="Gene3D" id="6.10.340.10">
    <property type="match status" value="1"/>
</dbReference>
<name>A0ABT2TB10_9FIRM</name>
<evidence type="ECO:0000313" key="11">
    <source>
        <dbReference type="EMBL" id="MCU6747465.1"/>
    </source>
</evidence>
<dbReference type="EC" id="2.7.13.3" evidence="3"/>
<dbReference type="RefSeq" id="WP_059067950.1">
    <property type="nucleotide sequence ID" value="NZ_JAOQJX010000009.1"/>
</dbReference>
<dbReference type="SMART" id="SM00304">
    <property type="entry name" value="HAMP"/>
    <property type="match status" value="1"/>
</dbReference>
<dbReference type="PROSITE" id="PS50885">
    <property type="entry name" value="HAMP"/>
    <property type="match status" value="1"/>
</dbReference>
<reference evidence="11 12" key="1">
    <citation type="journal article" date="2021" name="ISME Commun">
        <title>Automated analysis of genomic sequences facilitates high-throughput and comprehensive description of bacteria.</title>
        <authorList>
            <person name="Hitch T.C.A."/>
        </authorList>
    </citation>
    <scope>NUCLEOTIDE SEQUENCE [LARGE SCALE GENOMIC DNA]</scope>
    <source>
        <strain evidence="11 12">H2_18</strain>
    </source>
</reference>
<feature type="domain" description="Histidine kinase" evidence="9">
    <location>
        <begin position="482"/>
        <end position="587"/>
    </location>
</feature>
<dbReference type="InterPro" id="IPR003660">
    <property type="entry name" value="HAMP_dom"/>
</dbReference>
<dbReference type="InterPro" id="IPR050640">
    <property type="entry name" value="Bact_2-comp_sensor_kinase"/>
</dbReference>
<dbReference type="SUPFAM" id="SSF55874">
    <property type="entry name" value="ATPase domain of HSP90 chaperone/DNA topoisomerase II/histidine kinase"/>
    <property type="match status" value="1"/>
</dbReference>
<comment type="catalytic activity">
    <reaction evidence="1">
        <text>ATP + protein L-histidine = ADP + protein N-phospho-L-histidine.</text>
        <dbReference type="EC" id="2.7.13.3"/>
    </reaction>
</comment>
<evidence type="ECO:0000256" key="6">
    <source>
        <dbReference type="ARBA" id="ARBA00022777"/>
    </source>
</evidence>
<keyword evidence="7" id="KW-0902">Two-component regulatory system</keyword>
<evidence type="ECO:0000256" key="5">
    <source>
        <dbReference type="ARBA" id="ARBA00022679"/>
    </source>
</evidence>
<dbReference type="InterPro" id="IPR010559">
    <property type="entry name" value="Sig_transdc_His_kin_internal"/>
</dbReference>
<protein>
    <recommendedName>
        <fullName evidence="3">histidine kinase</fullName>
        <ecNumber evidence="3">2.7.13.3</ecNumber>
    </recommendedName>
</protein>
<dbReference type="SUPFAM" id="SSF158472">
    <property type="entry name" value="HAMP domain-like"/>
    <property type="match status" value="1"/>
</dbReference>
<evidence type="ECO:0000256" key="1">
    <source>
        <dbReference type="ARBA" id="ARBA00000085"/>
    </source>
</evidence>
<dbReference type="Gene3D" id="3.30.565.10">
    <property type="entry name" value="Histidine kinase-like ATPase, C-terminal domain"/>
    <property type="match status" value="1"/>
</dbReference>
<feature type="transmembrane region" description="Helical" evidence="8">
    <location>
        <begin position="290"/>
        <end position="318"/>
    </location>
</feature>
<dbReference type="Pfam" id="PF00672">
    <property type="entry name" value="HAMP"/>
    <property type="match status" value="1"/>
</dbReference>
<evidence type="ECO:0000259" key="10">
    <source>
        <dbReference type="PROSITE" id="PS50885"/>
    </source>
</evidence>
<dbReference type="CDD" id="cd06225">
    <property type="entry name" value="HAMP"/>
    <property type="match status" value="1"/>
</dbReference>
<dbReference type="Pfam" id="PF06580">
    <property type="entry name" value="His_kinase"/>
    <property type="match status" value="1"/>
</dbReference>
<evidence type="ECO:0000256" key="7">
    <source>
        <dbReference type="ARBA" id="ARBA00023012"/>
    </source>
</evidence>
<dbReference type="EMBL" id="JAOQJX010000009">
    <property type="protein sequence ID" value="MCU6747465.1"/>
    <property type="molecule type" value="Genomic_DNA"/>
</dbReference>
<keyword evidence="4" id="KW-0597">Phosphoprotein</keyword>
<dbReference type="PANTHER" id="PTHR34220:SF7">
    <property type="entry name" value="SENSOR HISTIDINE KINASE YPDA"/>
    <property type="match status" value="1"/>
</dbReference>
<dbReference type="Proteomes" id="UP001652394">
    <property type="component" value="Unassembled WGS sequence"/>
</dbReference>
<evidence type="ECO:0000256" key="4">
    <source>
        <dbReference type="ARBA" id="ARBA00022553"/>
    </source>
</evidence>
<keyword evidence="8" id="KW-1133">Transmembrane helix</keyword>
<dbReference type="SMART" id="SM00387">
    <property type="entry name" value="HATPase_c"/>
    <property type="match status" value="1"/>
</dbReference>
<dbReference type="InterPro" id="IPR003594">
    <property type="entry name" value="HATPase_dom"/>
</dbReference>
<evidence type="ECO:0000256" key="2">
    <source>
        <dbReference type="ARBA" id="ARBA00004370"/>
    </source>
</evidence>
<comment type="subcellular location">
    <subcellularLocation>
        <location evidence="2">Membrane</location>
    </subcellularLocation>
</comment>
<gene>
    <name evidence="11" type="ORF">OCV51_07325</name>
</gene>
<keyword evidence="8" id="KW-0812">Transmembrane</keyword>
<keyword evidence="8" id="KW-0472">Membrane</keyword>
<keyword evidence="12" id="KW-1185">Reference proteome</keyword>
<evidence type="ECO:0000259" key="9">
    <source>
        <dbReference type="PROSITE" id="PS50109"/>
    </source>
</evidence>
<dbReference type="InterPro" id="IPR036890">
    <property type="entry name" value="HATPase_C_sf"/>
</dbReference>
<feature type="domain" description="HAMP" evidence="10">
    <location>
        <begin position="319"/>
        <end position="372"/>
    </location>
</feature>
<feature type="transmembrane region" description="Helical" evidence="8">
    <location>
        <begin position="21"/>
        <end position="41"/>
    </location>
</feature>
<dbReference type="PANTHER" id="PTHR34220">
    <property type="entry name" value="SENSOR HISTIDINE KINASE YPDA"/>
    <property type="match status" value="1"/>
</dbReference>
<dbReference type="PROSITE" id="PS50109">
    <property type="entry name" value="HIS_KIN"/>
    <property type="match status" value="1"/>
</dbReference>
<dbReference type="GO" id="GO:0016301">
    <property type="term" value="F:kinase activity"/>
    <property type="evidence" value="ECO:0007669"/>
    <property type="project" value="UniProtKB-KW"/>
</dbReference>
<evidence type="ECO:0000256" key="3">
    <source>
        <dbReference type="ARBA" id="ARBA00012438"/>
    </source>
</evidence>
<organism evidence="11 12">
    <name type="scientific">Faecalicatena acetigenes</name>
    <dbReference type="NCBI Taxonomy" id="2981790"/>
    <lineage>
        <taxon>Bacteria</taxon>
        <taxon>Bacillati</taxon>
        <taxon>Bacillota</taxon>
        <taxon>Clostridia</taxon>
        <taxon>Lachnospirales</taxon>
        <taxon>Lachnospiraceae</taxon>
        <taxon>Faecalicatena</taxon>
    </lineage>
</organism>
<dbReference type="InterPro" id="IPR005467">
    <property type="entry name" value="His_kinase_dom"/>
</dbReference>